<feature type="transmembrane region" description="Helical" evidence="1">
    <location>
        <begin position="258"/>
        <end position="278"/>
    </location>
</feature>
<reference evidence="2 3" key="1">
    <citation type="submission" date="2020-07" db="EMBL/GenBank/DDBJ databases">
        <title>Sequencing the genomes of 1000 actinobacteria strains.</title>
        <authorList>
            <person name="Klenk H.-P."/>
        </authorList>
    </citation>
    <scope>NUCLEOTIDE SEQUENCE [LARGE SCALE GENOMIC DNA]</scope>
    <source>
        <strain evidence="2 3">DSM 44121</strain>
    </source>
</reference>
<accession>A0A7W3PGE0</accession>
<dbReference type="EMBL" id="JACGWV010000002">
    <property type="protein sequence ID" value="MBA8810524.1"/>
    <property type="molecule type" value="Genomic_DNA"/>
</dbReference>
<feature type="transmembrane region" description="Helical" evidence="1">
    <location>
        <begin position="175"/>
        <end position="196"/>
    </location>
</feature>
<evidence type="ECO:0000313" key="3">
    <source>
        <dbReference type="Proteomes" id="UP000540568"/>
    </source>
</evidence>
<gene>
    <name evidence="2" type="ORF">FHX71_004500</name>
</gene>
<evidence type="ECO:0000256" key="1">
    <source>
        <dbReference type="SAM" id="Phobius"/>
    </source>
</evidence>
<feature type="transmembrane region" description="Helical" evidence="1">
    <location>
        <begin position="481"/>
        <end position="499"/>
    </location>
</feature>
<sequence>MTAATLPAVPALERPALALRGAFAGTGDLLRLALRRDRVLLPAQVAVCVLLFVSTLSSVSELYGTQEQRDTIHATLVSNPAFLVLLGPYENTGSVASTVSWRVGIFMVAVFGVLAVMAVVRHTRKEEQLGRLELVRAARVGSLAPLVTGLVVGVIFSVVSGALTAAVVWPEGPSSGAVALGAQVVAVGLAASGIAAVTAQVASSSRGANSLGVWIVIGGYLLRGGADVDPDALGWLHWVSPVGWAQQIDPYGANDYRPFLLCVGVLVVGGLAAAWLTLHRDLGAGLIAERRGPAHSASLTSAAALMVRLTRSSFVIWAVSIGVYMFFVGYLMATAGELVTQNEQFAGYIAAMGVQGSDIAAGFAALIMSWTAYAGAGYGVTVLQDARAEESLGRTEVVLATRASRPGYLGAWLAGAVGGAVLLLGIAGLALGAGNALASDTGWGTSLGDGLGAAVVHLPAVLVVITLTAALLGWFPRLVGLGWAVIAASFLVTLLGSLLDLPDAVVDLSPFAHAPAVPAVAWADVDWAPLGWLLLVAAGLLALAFTGYRRRDVPVV</sequence>
<dbReference type="RefSeq" id="WP_182619611.1">
    <property type="nucleotide sequence ID" value="NZ_BAAATF010000015.1"/>
</dbReference>
<feature type="transmembrane region" description="Helical" evidence="1">
    <location>
        <begin position="345"/>
        <end position="367"/>
    </location>
</feature>
<name>A0A7W3PGE0_9MICO</name>
<dbReference type="Proteomes" id="UP000540568">
    <property type="component" value="Unassembled WGS sequence"/>
</dbReference>
<comment type="caution">
    <text evidence="2">The sequence shown here is derived from an EMBL/GenBank/DDBJ whole genome shotgun (WGS) entry which is preliminary data.</text>
</comment>
<keyword evidence="1" id="KW-0472">Membrane</keyword>
<keyword evidence="1" id="KW-0812">Transmembrane</keyword>
<feature type="transmembrane region" description="Helical" evidence="1">
    <location>
        <begin position="208"/>
        <end position="226"/>
    </location>
</feature>
<feature type="transmembrane region" description="Helical" evidence="1">
    <location>
        <begin position="140"/>
        <end position="169"/>
    </location>
</feature>
<evidence type="ECO:0000313" key="2">
    <source>
        <dbReference type="EMBL" id="MBA8810524.1"/>
    </source>
</evidence>
<feature type="transmembrane region" description="Helical" evidence="1">
    <location>
        <begin position="40"/>
        <end position="59"/>
    </location>
</feature>
<keyword evidence="3" id="KW-1185">Reference proteome</keyword>
<feature type="transmembrane region" description="Helical" evidence="1">
    <location>
        <begin position="530"/>
        <end position="548"/>
    </location>
</feature>
<feature type="transmembrane region" description="Helical" evidence="1">
    <location>
        <begin position="101"/>
        <end position="120"/>
    </location>
</feature>
<protein>
    <submittedName>
        <fullName evidence="2">ABC-2 type transport system permease protein</fullName>
    </submittedName>
</protein>
<feature type="transmembrane region" description="Helical" evidence="1">
    <location>
        <begin position="451"/>
        <end position="474"/>
    </location>
</feature>
<feature type="transmembrane region" description="Helical" evidence="1">
    <location>
        <begin position="314"/>
        <end position="333"/>
    </location>
</feature>
<organism evidence="2 3">
    <name type="scientific">Promicromonospora sukumoe</name>
    <dbReference type="NCBI Taxonomy" id="88382"/>
    <lineage>
        <taxon>Bacteria</taxon>
        <taxon>Bacillati</taxon>
        <taxon>Actinomycetota</taxon>
        <taxon>Actinomycetes</taxon>
        <taxon>Micrococcales</taxon>
        <taxon>Promicromonosporaceae</taxon>
        <taxon>Promicromonospora</taxon>
    </lineage>
</organism>
<dbReference type="AlphaFoldDB" id="A0A7W3PGE0"/>
<feature type="transmembrane region" description="Helical" evidence="1">
    <location>
        <begin position="409"/>
        <end position="431"/>
    </location>
</feature>
<proteinExistence type="predicted"/>
<keyword evidence="1" id="KW-1133">Transmembrane helix</keyword>